<keyword evidence="2" id="KW-1185">Reference proteome</keyword>
<organism evidence="1 2">
    <name type="scientific">Desulfosarcina widdelii</name>
    <dbReference type="NCBI Taxonomy" id="947919"/>
    <lineage>
        <taxon>Bacteria</taxon>
        <taxon>Pseudomonadati</taxon>
        <taxon>Thermodesulfobacteriota</taxon>
        <taxon>Desulfobacteria</taxon>
        <taxon>Desulfobacterales</taxon>
        <taxon>Desulfosarcinaceae</taxon>
        <taxon>Desulfosarcina</taxon>
    </lineage>
</organism>
<dbReference type="Proteomes" id="UP000427769">
    <property type="component" value="Chromosome"/>
</dbReference>
<sequence length="102" mass="11167">MIRNLSMLKLSPEKRGRINGSPIKAAKSKLIGIRYNAVDMRAPEKDVHAALIALVGNKAMTRRAIDKSGYSARKKWATPHAITGEIIKLSISEQNTGRGSLK</sequence>
<proteinExistence type="predicted"/>
<evidence type="ECO:0000313" key="1">
    <source>
        <dbReference type="EMBL" id="BBO74591.1"/>
    </source>
</evidence>
<accession>A0A5K7Z4Q9</accession>
<gene>
    <name evidence="1" type="ORF">DSCW_20080</name>
</gene>
<name>A0A5K7Z4Q9_9BACT</name>
<dbReference type="AlphaFoldDB" id="A0A5K7Z4Q9"/>
<dbReference type="KEGG" id="dwd:DSCW_20080"/>
<evidence type="ECO:0000313" key="2">
    <source>
        <dbReference type="Proteomes" id="UP000427769"/>
    </source>
</evidence>
<dbReference type="EMBL" id="AP021875">
    <property type="protein sequence ID" value="BBO74591.1"/>
    <property type="molecule type" value="Genomic_DNA"/>
</dbReference>
<reference evidence="1 2" key="1">
    <citation type="submission" date="2019-11" db="EMBL/GenBank/DDBJ databases">
        <title>Comparative genomics of hydrocarbon-degrading Desulfosarcina strains.</title>
        <authorList>
            <person name="Watanabe M."/>
            <person name="Kojima H."/>
            <person name="Fukui M."/>
        </authorList>
    </citation>
    <scope>NUCLEOTIDE SEQUENCE [LARGE SCALE GENOMIC DNA]</scope>
    <source>
        <strain evidence="1 2">PP31</strain>
    </source>
</reference>
<protein>
    <submittedName>
        <fullName evidence="1">Uncharacterized protein</fullName>
    </submittedName>
</protein>